<evidence type="ECO:0000256" key="3">
    <source>
        <dbReference type="ARBA" id="ARBA00022989"/>
    </source>
</evidence>
<evidence type="ECO:0000256" key="1">
    <source>
        <dbReference type="ARBA" id="ARBA00004141"/>
    </source>
</evidence>
<keyword evidence="2 7" id="KW-0812">Transmembrane</keyword>
<dbReference type="PRINTS" id="PR01463">
    <property type="entry name" value="EAGCHANLFMLY"/>
</dbReference>
<feature type="transmembrane region" description="Helical" evidence="7">
    <location>
        <begin position="354"/>
        <end position="375"/>
    </location>
</feature>
<feature type="region of interest" description="Disordered" evidence="6">
    <location>
        <begin position="1"/>
        <end position="38"/>
    </location>
</feature>
<evidence type="ECO:0000313" key="10">
    <source>
        <dbReference type="EMBL" id="KAL1498637.1"/>
    </source>
</evidence>
<feature type="region of interest" description="Disordered" evidence="6">
    <location>
        <begin position="828"/>
        <end position="850"/>
    </location>
</feature>
<dbReference type="PANTHER" id="PTHR10217">
    <property type="entry name" value="VOLTAGE AND LIGAND GATED POTASSIUM CHANNEL"/>
    <property type="match status" value="1"/>
</dbReference>
<dbReference type="GO" id="GO:0005886">
    <property type="term" value="C:plasma membrane"/>
    <property type="evidence" value="ECO:0007669"/>
    <property type="project" value="TreeGrafter"/>
</dbReference>
<keyword evidence="4 7" id="KW-0472">Membrane</keyword>
<dbReference type="SUPFAM" id="SSF81324">
    <property type="entry name" value="Voltage-gated potassium channels"/>
    <property type="match status" value="1"/>
</dbReference>
<gene>
    <name evidence="9" type="ORF">AB1Y20_013945</name>
    <name evidence="10" type="ORF">AB1Y20_013950</name>
</gene>
<dbReference type="InterPro" id="IPR005821">
    <property type="entry name" value="Ion_trans_dom"/>
</dbReference>
<keyword evidence="5" id="KW-0175">Coiled coil</keyword>
<feature type="transmembrane region" description="Helical" evidence="7">
    <location>
        <begin position="67"/>
        <end position="87"/>
    </location>
</feature>
<proteinExistence type="predicted"/>
<dbReference type="AlphaFoldDB" id="A0AB34IGU2"/>
<dbReference type="InterPro" id="IPR018490">
    <property type="entry name" value="cNMP-bd_dom_sf"/>
</dbReference>
<feature type="compositionally biased region" description="Low complexity" evidence="6">
    <location>
        <begin position="29"/>
        <end position="38"/>
    </location>
</feature>
<evidence type="ECO:0000313" key="11">
    <source>
        <dbReference type="Proteomes" id="UP001515480"/>
    </source>
</evidence>
<dbReference type="InterPro" id="IPR014710">
    <property type="entry name" value="RmlC-like_jellyroll"/>
</dbReference>
<evidence type="ECO:0000256" key="2">
    <source>
        <dbReference type="ARBA" id="ARBA00022692"/>
    </source>
</evidence>
<feature type="transmembrane region" description="Helical" evidence="7">
    <location>
        <begin position="199"/>
        <end position="219"/>
    </location>
</feature>
<accession>A0AB34IGU2</accession>
<comment type="subcellular location">
    <subcellularLocation>
        <location evidence="1">Membrane</location>
        <topology evidence="1">Multi-pass membrane protein</topology>
    </subcellularLocation>
</comment>
<evidence type="ECO:0000256" key="6">
    <source>
        <dbReference type="SAM" id="MobiDB-lite"/>
    </source>
</evidence>
<protein>
    <recommendedName>
        <fullName evidence="8">Ion transport domain-containing protein</fullName>
    </recommendedName>
</protein>
<dbReference type="Gene3D" id="2.60.120.10">
    <property type="entry name" value="Jelly Rolls"/>
    <property type="match status" value="1"/>
</dbReference>
<feature type="region of interest" description="Disordered" evidence="6">
    <location>
        <begin position="791"/>
        <end position="815"/>
    </location>
</feature>
<dbReference type="InterPro" id="IPR050818">
    <property type="entry name" value="KCNH_animal-type"/>
</dbReference>
<feature type="coiled-coil region" evidence="5">
    <location>
        <begin position="688"/>
        <end position="746"/>
    </location>
</feature>
<dbReference type="Pfam" id="PF00520">
    <property type="entry name" value="Ion_trans"/>
    <property type="match status" value="1"/>
</dbReference>
<evidence type="ECO:0000313" key="9">
    <source>
        <dbReference type="EMBL" id="KAL1498632.1"/>
    </source>
</evidence>
<dbReference type="GO" id="GO:0042391">
    <property type="term" value="P:regulation of membrane potential"/>
    <property type="evidence" value="ECO:0007669"/>
    <property type="project" value="TreeGrafter"/>
</dbReference>
<feature type="transmembrane region" description="Helical" evidence="7">
    <location>
        <begin position="323"/>
        <end position="342"/>
    </location>
</feature>
<feature type="compositionally biased region" description="Polar residues" evidence="6">
    <location>
        <begin position="791"/>
        <end position="801"/>
    </location>
</feature>
<feature type="region of interest" description="Disordered" evidence="6">
    <location>
        <begin position="513"/>
        <end position="540"/>
    </location>
</feature>
<dbReference type="GO" id="GO:0005249">
    <property type="term" value="F:voltage-gated potassium channel activity"/>
    <property type="evidence" value="ECO:0007669"/>
    <property type="project" value="InterPro"/>
</dbReference>
<dbReference type="EMBL" id="JBGBPQ010000027">
    <property type="protein sequence ID" value="KAL1498637.1"/>
    <property type="molecule type" value="Genomic_DNA"/>
</dbReference>
<keyword evidence="11" id="KW-1185">Reference proteome</keyword>
<dbReference type="EMBL" id="JBGBPQ010000027">
    <property type="protein sequence ID" value="KAL1498632.1"/>
    <property type="molecule type" value="Genomic_DNA"/>
</dbReference>
<feature type="transmembrane region" description="Helical" evidence="7">
    <location>
        <begin position="157"/>
        <end position="178"/>
    </location>
</feature>
<comment type="caution">
    <text evidence="10">The sequence shown here is derived from an EMBL/GenBank/DDBJ whole genome shotgun (WGS) entry which is preliminary data.</text>
</comment>
<evidence type="ECO:0000259" key="8">
    <source>
        <dbReference type="Pfam" id="PF00520"/>
    </source>
</evidence>
<organism evidence="10 11">
    <name type="scientific">Prymnesium parvum</name>
    <name type="common">Toxic golden alga</name>
    <dbReference type="NCBI Taxonomy" id="97485"/>
    <lineage>
        <taxon>Eukaryota</taxon>
        <taxon>Haptista</taxon>
        <taxon>Haptophyta</taxon>
        <taxon>Prymnesiophyceae</taxon>
        <taxon>Prymnesiales</taxon>
        <taxon>Prymnesiaceae</taxon>
        <taxon>Prymnesium</taxon>
    </lineage>
</organism>
<sequence length="860" mass="94465">MGEAVEVAVDSSGFTLRAPGDDADHPQPSRRSTTSSEPSVPLVQHLWREHWLLPPASESHLKHNWELLMYLFVFYNCLTIPFQLAFLNSAEDLGLELALSRALDNVDVVIDVCFWLDMLITFRTAIYEKEGYIETNGRTIAWRYGTSWFPLDFLATFPWEALAPSISWMSFLKAFRLVRISRLLKKLEQMAAANAFRMVKTLGLIVLLAHWIGCIWWLLGSSEGNLTEEAGHTAWLFRHRSDSLCSPLPDTAANAERARVAMEAMLNTSAGAVIAPRAVAQLRHNWRHAWCAEGDELYPDFKLLLGDPTGVTDPSEMSHGVELILQQYISSLYWAFTMLMKSPYIGPDTLVEKIFASLMVVLGALIFAVVLGNVVGAINAFDANNAALRAQLANVKLFSSSNNVPRHIEQQVKRFVNLQWELSCGVDNKQVLSGLPKYLQTQIVGSIFADMVGCSSLLNKCERELCLSILQRLASEVLLQKMQLVSCTRPCSYLYFLVKGVLQVEIGGARLRGGSCSAPASRKKSVSGEGSIDGKRSPRGQVEQEALEHCKDAMTALGKSFKSRVRSRVLLERQGSSIGLSDPLHAAVLSPFTVSSIAQGVALSISRAALKSALQAAEPKAAHSFCLLAQQQHNALLESLKASHLKSFTVARRGARLGFPLVPSAISSATKDDAKRNIADSLDEEAAMKAAAEELAGFAEERRAYERTKKMVDDLFAQVERTAQAAEAVRREAERLHEVKAVLEQRAGVNSPETRRASLEASKCESACSLQGRASKPARCSRLLTRNRSTPTFFGSRSTRATADDEDGAGSFSFSNRSSLTSRISRIRLPRTGSVREDEEGGSISGPQNQNIATAVIMGM</sequence>
<evidence type="ECO:0000256" key="7">
    <source>
        <dbReference type="SAM" id="Phobius"/>
    </source>
</evidence>
<keyword evidence="3 7" id="KW-1133">Transmembrane helix</keyword>
<evidence type="ECO:0000256" key="5">
    <source>
        <dbReference type="SAM" id="Coils"/>
    </source>
</evidence>
<dbReference type="Proteomes" id="UP001515480">
    <property type="component" value="Unassembled WGS sequence"/>
</dbReference>
<dbReference type="InterPro" id="IPR003938">
    <property type="entry name" value="K_chnl_volt-dep_EAG/ELK/ERG"/>
</dbReference>
<evidence type="ECO:0000256" key="4">
    <source>
        <dbReference type="ARBA" id="ARBA00023136"/>
    </source>
</evidence>
<dbReference type="Gene3D" id="1.10.287.70">
    <property type="match status" value="1"/>
</dbReference>
<dbReference type="SUPFAM" id="SSF51206">
    <property type="entry name" value="cAMP-binding domain-like"/>
    <property type="match status" value="1"/>
</dbReference>
<name>A0AB34IGU2_PRYPA</name>
<feature type="domain" description="Ion transport" evidence="8">
    <location>
        <begin position="64"/>
        <end position="382"/>
    </location>
</feature>
<reference evidence="10 11" key="1">
    <citation type="journal article" date="2024" name="Science">
        <title>Giant polyketide synthase enzymes in the biosynthesis of giant marine polyether toxins.</title>
        <authorList>
            <person name="Fallon T.R."/>
            <person name="Shende V.V."/>
            <person name="Wierzbicki I.H."/>
            <person name="Pendleton A.L."/>
            <person name="Watervoot N.F."/>
            <person name="Auber R.P."/>
            <person name="Gonzalez D.J."/>
            <person name="Wisecaver J.H."/>
            <person name="Moore B.S."/>
        </authorList>
    </citation>
    <scope>NUCLEOTIDE SEQUENCE [LARGE SCALE GENOMIC DNA]</scope>
    <source>
        <strain evidence="10 11">12B1</strain>
    </source>
</reference>
<dbReference type="PANTHER" id="PTHR10217:SF435">
    <property type="entry name" value="POTASSIUM VOLTAGE-GATED CHANNEL PROTEIN EAG"/>
    <property type="match status" value="1"/>
</dbReference>